<proteinExistence type="predicted"/>
<dbReference type="Proteomes" id="UP001203297">
    <property type="component" value="Unassembled WGS sequence"/>
</dbReference>
<comment type="caution">
    <text evidence="2">The sequence shown here is derived from an EMBL/GenBank/DDBJ whole genome shotgun (WGS) entry which is preliminary data.</text>
</comment>
<sequence length="239" mass="26394">MFWPLLGSSKSERGKAAGKPIPLNWNKRWGYSLLRRPRLPKGEHHLSACSDERAVAPYEFVELVVLSLPTTVAGTPLRRYGSISASQPQDQSCTAESTTKSLARRLRCSDQLICLRLCCGAFEGEGGGGASNFLKRNGQRSPARRVQKPRRGGGGGKGREGRKQISETERTTGRWEGLEYVVALGDVNYHVVPEGPGGLVSRAQEHRREEPSHREERLGAQLSENNIKSVNVDLHATRR</sequence>
<name>A0AAD4MBE5_9AGAM</name>
<feature type="region of interest" description="Disordered" evidence="1">
    <location>
        <begin position="198"/>
        <end position="239"/>
    </location>
</feature>
<evidence type="ECO:0000313" key="2">
    <source>
        <dbReference type="EMBL" id="KAI0306067.1"/>
    </source>
</evidence>
<feature type="compositionally biased region" description="Basic and acidic residues" evidence="1">
    <location>
        <begin position="157"/>
        <end position="171"/>
    </location>
</feature>
<feature type="compositionally biased region" description="Basic residues" evidence="1">
    <location>
        <begin position="142"/>
        <end position="151"/>
    </location>
</feature>
<reference evidence="2" key="1">
    <citation type="journal article" date="2022" name="New Phytol.">
        <title>Evolutionary transition to the ectomycorrhizal habit in the genomes of a hyperdiverse lineage of mushroom-forming fungi.</title>
        <authorList>
            <person name="Looney B."/>
            <person name="Miyauchi S."/>
            <person name="Morin E."/>
            <person name="Drula E."/>
            <person name="Courty P.E."/>
            <person name="Kohler A."/>
            <person name="Kuo A."/>
            <person name="LaButti K."/>
            <person name="Pangilinan J."/>
            <person name="Lipzen A."/>
            <person name="Riley R."/>
            <person name="Andreopoulos W."/>
            <person name="He G."/>
            <person name="Johnson J."/>
            <person name="Nolan M."/>
            <person name="Tritt A."/>
            <person name="Barry K.W."/>
            <person name="Grigoriev I.V."/>
            <person name="Nagy L.G."/>
            <person name="Hibbett D."/>
            <person name="Henrissat B."/>
            <person name="Matheny P.B."/>
            <person name="Labbe J."/>
            <person name="Martin F.M."/>
        </authorList>
    </citation>
    <scope>NUCLEOTIDE SEQUENCE</scope>
    <source>
        <strain evidence="2">BPL690</strain>
    </source>
</reference>
<protein>
    <submittedName>
        <fullName evidence="2">Uncharacterized protein</fullName>
    </submittedName>
</protein>
<keyword evidence="3" id="KW-1185">Reference proteome</keyword>
<dbReference type="EMBL" id="WTXG01000004">
    <property type="protein sequence ID" value="KAI0306067.1"/>
    <property type="molecule type" value="Genomic_DNA"/>
</dbReference>
<gene>
    <name evidence="2" type="ORF">B0F90DRAFT_1666180</name>
</gene>
<feature type="region of interest" description="Disordered" evidence="1">
    <location>
        <begin position="130"/>
        <end position="171"/>
    </location>
</feature>
<dbReference type="AlphaFoldDB" id="A0AAD4MBE5"/>
<feature type="compositionally biased region" description="Basic and acidic residues" evidence="1">
    <location>
        <begin position="203"/>
        <end position="218"/>
    </location>
</feature>
<evidence type="ECO:0000256" key="1">
    <source>
        <dbReference type="SAM" id="MobiDB-lite"/>
    </source>
</evidence>
<evidence type="ECO:0000313" key="3">
    <source>
        <dbReference type="Proteomes" id="UP001203297"/>
    </source>
</evidence>
<accession>A0AAD4MBE5</accession>
<organism evidence="2 3">
    <name type="scientific">Multifurca ochricompacta</name>
    <dbReference type="NCBI Taxonomy" id="376703"/>
    <lineage>
        <taxon>Eukaryota</taxon>
        <taxon>Fungi</taxon>
        <taxon>Dikarya</taxon>
        <taxon>Basidiomycota</taxon>
        <taxon>Agaricomycotina</taxon>
        <taxon>Agaricomycetes</taxon>
        <taxon>Russulales</taxon>
        <taxon>Russulaceae</taxon>
        <taxon>Multifurca</taxon>
    </lineage>
</organism>